<reference evidence="1 2" key="1">
    <citation type="submission" date="2019-03" db="EMBL/GenBank/DDBJ databases">
        <title>Genomic Encyclopedia of Type Strains, Phase IV (KMG-IV): sequencing the most valuable type-strain genomes for metagenomic binning, comparative biology and taxonomic classification.</title>
        <authorList>
            <person name="Goeker M."/>
        </authorList>
    </citation>
    <scope>NUCLEOTIDE SEQUENCE [LARGE SCALE GENOMIC DNA]</scope>
    <source>
        <strain evidence="1 2">DSM 9035</strain>
    </source>
</reference>
<dbReference type="RefSeq" id="WP_132031286.1">
    <property type="nucleotide sequence ID" value="NZ_SMAI01000005.1"/>
</dbReference>
<sequence length="128" mass="14521">MAKRAYGLGNSYRWCVVSFIALSMECKVLVVFNSGKQKFEAILGTIGSGALRVLCSYEYHPSEPGWHCHATCDDVEKVPGGYMRGPWVKRIPHAKRTHRRQELGITDEQSAQRFALKFYRIEVKGSLL</sequence>
<proteinExistence type="predicted"/>
<comment type="caution">
    <text evidence="1">The sequence shown here is derived from an EMBL/GenBank/DDBJ whole genome shotgun (WGS) entry which is preliminary data.</text>
</comment>
<evidence type="ECO:0000313" key="2">
    <source>
        <dbReference type="Proteomes" id="UP000294664"/>
    </source>
</evidence>
<organism evidence="1 2">
    <name type="scientific">Aquabacter spiritensis</name>
    <dbReference type="NCBI Taxonomy" id="933073"/>
    <lineage>
        <taxon>Bacteria</taxon>
        <taxon>Pseudomonadati</taxon>
        <taxon>Pseudomonadota</taxon>
        <taxon>Alphaproteobacteria</taxon>
        <taxon>Hyphomicrobiales</taxon>
        <taxon>Xanthobacteraceae</taxon>
        <taxon>Aquabacter</taxon>
    </lineage>
</organism>
<dbReference type="EMBL" id="SMAI01000005">
    <property type="protein sequence ID" value="TCT05219.1"/>
    <property type="molecule type" value="Genomic_DNA"/>
</dbReference>
<dbReference type="AlphaFoldDB" id="A0A4R3LZA3"/>
<evidence type="ECO:0000313" key="1">
    <source>
        <dbReference type="EMBL" id="TCT05219.1"/>
    </source>
</evidence>
<keyword evidence="2" id="KW-1185">Reference proteome</keyword>
<protein>
    <submittedName>
        <fullName evidence="1">Uncharacterized protein</fullName>
    </submittedName>
</protein>
<name>A0A4R3LZA3_9HYPH</name>
<dbReference type="OrthoDB" id="8454419at2"/>
<gene>
    <name evidence="1" type="ORF">EDC64_105250</name>
</gene>
<dbReference type="Proteomes" id="UP000294664">
    <property type="component" value="Unassembled WGS sequence"/>
</dbReference>
<accession>A0A4R3LZA3</accession>